<sequence>MLTLLHRGGIRSSSTLDNDGGDSTSGAGGQTEYEVVDLVSRADSPVRSSRSSPESSQGRRKRDKDKDRDSSPRRNRRSRSRSKSRRSKRSRSRDRERERAERERDDRDRERDRERKKRGLPPIKKEHVCVCTTTLWVGHLSKIVQKDDLSNVFGEFGEIDEINLIPPRGCAFICMNRRQDAKEALLKLKHFKIHSKQITLAWAPGKGLKDREWKDYWQLEHGCSYIPWNRLSENTDFVFLEDGGFIDEETLPEGLKDVGLLGPMGPMGPLGMGNVPLGVPPPMMMTPQGMRLGPPPFNQVGLLGAGPDDKSKASGGNFPDISQMVNPFGLPMPPNLPPPGLPPMATNTADQNKGPSEMEVDELEDTHIETKENIPVSSAGMDIGSFPLPPMPPFMQPPPQNENKPLDPAAGDRSPDRNRTDPRDRRNDKDRKDRDHRDRERDRDGRGGDR</sequence>
<gene>
    <name evidence="5" type="ORF">NTEN_LOCUS23818</name>
</gene>
<feature type="domain" description="RRM" evidence="4">
    <location>
        <begin position="133"/>
        <end position="205"/>
    </location>
</feature>
<evidence type="ECO:0000256" key="3">
    <source>
        <dbReference type="SAM" id="MobiDB-lite"/>
    </source>
</evidence>
<feature type="compositionally biased region" description="Basic residues" evidence="3">
    <location>
        <begin position="73"/>
        <end position="92"/>
    </location>
</feature>
<dbReference type="EMBL" id="CADCXU010035129">
    <property type="protein sequence ID" value="CAB0020223.1"/>
    <property type="molecule type" value="Genomic_DNA"/>
</dbReference>
<dbReference type="Pfam" id="PF00076">
    <property type="entry name" value="RRM_1"/>
    <property type="match status" value="1"/>
</dbReference>
<evidence type="ECO:0000259" key="4">
    <source>
        <dbReference type="PROSITE" id="PS50102"/>
    </source>
</evidence>
<dbReference type="InterPro" id="IPR035979">
    <property type="entry name" value="RBD_domain_sf"/>
</dbReference>
<feature type="compositionally biased region" description="Polar residues" evidence="3">
    <location>
        <begin position="345"/>
        <end position="354"/>
    </location>
</feature>
<dbReference type="Proteomes" id="UP000479000">
    <property type="component" value="Unassembled WGS sequence"/>
</dbReference>
<dbReference type="GO" id="GO:0005634">
    <property type="term" value="C:nucleus"/>
    <property type="evidence" value="ECO:0007669"/>
    <property type="project" value="TreeGrafter"/>
</dbReference>
<feature type="compositionally biased region" description="Low complexity" evidence="3">
    <location>
        <begin position="41"/>
        <end position="56"/>
    </location>
</feature>
<dbReference type="InterPro" id="IPR051485">
    <property type="entry name" value="SR-CTD_assoc_factor"/>
</dbReference>
<reference evidence="5 6" key="1">
    <citation type="submission" date="2020-02" db="EMBL/GenBank/DDBJ databases">
        <authorList>
            <person name="Ferguson B K."/>
        </authorList>
    </citation>
    <scope>NUCLEOTIDE SEQUENCE [LARGE SCALE GENOMIC DNA]</scope>
</reference>
<dbReference type="PANTHER" id="PTHR23140">
    <property type="entry name" value="RNA PROCESSING PROTEIN LD23810P"/>
    <property type="match status" value="1"/>
</dbReference>
<organism evidence="5 6">
    <name type="scientific">Nesidiocoris tenuis</name>
    <dbReference type="NCBI Taxonomy" id="355587"/>
    <lineage>
        <taxon>Eukaryota</taxon>
        <taxon>Metazoa</taxon>
        <taxon>Ecdysozoa</taxon>
        <taxon>Arthropoda</taxon>
        <taxon>Hexapoda</taxon>
        <taxon>Insecta</taxon>
        <taxon>Pterygota</taxon>
        <taxon>Neoptera</taxon>
        <taxon>Paraneoptera</taxon>
        <taxon>Hemiptera</taxon>
        <taxon>Heteroptera</taxon>
        <taxon>Panheteroptera</taxon>
        <taxon>Cimicomorpha</taxon>
        <taxon>Miridae</taxon>
        <taxon>Dicyphina</taxon>
        <taxon>Nesidiocoris</taxon>
    </lineage>
</organism>
<evidence type="ECO:0000256" key="1">
    <source>
        <dbReference type="ARBA" id="ARBA00022884"/>
    </source>
</evidence>
<feature type="non-terminal residue" evidence="5">
    <location>
        <position position="450"/>
    </location>
</feature>
<name>A0A6H5HSU5_9HEMI</name>
<keyword evidence="1 2" id="KW-0694">RNA-binding</keyword>
<feature type="region of interest" description="Disordered" evidence="3">
    <location>
        <begin position="1"/>
        <end position="118"/>
    </location>
</feature>
<evidence type="ECO:0000313" key="5">
    <source>
        <dbReference type="EMBL" id="CAB0020223.1"/>
    </source>
</evidence>
<proteinExistence type="predicted"/>
<dbReference type="Gene3D" id="3.30.70.330">
    <property type="match status" value="1"/>
</dbReference>
<dbReference type="PANTHER" id="PTHR23140:SF4">
    <property type="entry name" value="PROTEIN CBR-NRD-1"/>
    <property type="match status" value="1"/>
</dbReference>
<accession>A0A6H5HSU5</accession>
<feature type="compositionally biased region" description="Pro residues" evidence="3">
    <location>
        <begin position="387"/>
        <end position="400"/>
    </location>
</feature>
<feature type="compositionally biased region" description="Pro residues" evidence="3">
    <location>
        <begin position="330"/>
        <end position="342"/>
    </location>
</feature>
<evidence type="ECO:0000313" key="6">
    <source>
        <dbReference type="Proteomes" id="UP000479000"/>
    </source>
</evidence>
<dbReference type="PROSITE" id="PS50102">
    <property type="entry name" value="RRM"/>
    <property type="match status" value="1"/>
</dbReference>
<dbReference type="OrthoDB" id="79367at2759"/>
<feature type="region of interest" description="Disordered" evidence="3">
    <location>
        <begin position="330"/>
        <end position="450"/>
    </location>
</feature>
<dbReference type="AlphaFoldDB" id="A0A6H5HSU5"/>
<dbReference type="SMART" id="SM00360">
    <property type="entry name" value="RRM"/>
    <property type="match status" value="1"/>
</dbReference>
<dbReference type="InterPro" id="IPR000504">
    <property type="entry name" value="RRM_dom"/>
</dbReference>
<dbReference type="GO" id="GO:0003723">
    <property type="term" value="F:RNA binding"/>
    <property type="evidence" value="ECO:0007669"/>
    <property type="project" value="UniProtKB-UniRule"/>
</dbReference>
<feature type="compositionally biased region" description="Basic and acidic residues" evidence="3">
    <location>
        <begin position="93"/>
        <end position="113"/>
    </location>
</feature>
<dbReference type="CDD" id="cd12227">
    <property type="entry name" value="RRM_SCAF4_SCAF8"/>
    <property type="match status" value="1"/>
</dbReference>
<keyword evidence="6" id="KW-1185">Reference proteome</keyword>
<dbReference type="SUPFAM" id="SSF54928">
    <property type="entry name" value="RNA-binding domain, RBD"/>
    <property type="match status" value="1"/>
</dbReference>
<dbReference type="InterPro" id="IPR012677">
    <property type="entry name" value="Nucleotide-bd_a/b_plait_sf"/>
</dbReference>
<feature type="compositionally biased region" description="Polar residues" evidence="3">
    <location>
        <begin position="11"/>
        <end position="25"/>
    </location>
</feature>
<protein>
    <recommendedName>
        <fullName evidence="4">RRM domain-containing protein</fullName>
    </recommendedName>
</protein>
<feature type="compositionally biased region" description="Basic and acidic residues" evidence="3">
    <location>
        <begin position="413"/>
        <end position="450"/>
    </location>
</feature>
<evidence type="ECO:0000256" key="2">
    <source>
        <dbReference type="PROSITE-ProRule" id="PRU00176"/>
    </source>
</evidence>